<dbReference type="SUPFAM" id="SSF51182">
    <property type="entry name" value="RmlC-like cupins"/>
    <property type="match status" value="1"/>
</dbReference>
<dbReference type="Proteomes" id="UP000185093">
    <property type="component" value="Unassembled WGS sequence"/>
</dbReference>
<name>A0ABY1JAC2_9BACT</name>
<comment type="caution">
    <text evidence="5">The sequence shown here is derived from an EMBL/GenBank/DDBJ whole genome shotgun (WGS) entry which is preliminary data.</text>
</comment>
<dbReference type="Pfam" id="PF07883">
    <property type="entry name" value="Cupin_2"/>
    <property type="match status" value="1"/>
</dbReference>
<keyword evidence="2" id="KW-0238">DNA-binding</keyword>
<keyword evidence="6" id="KW-1185">Reference proteome</keyword>
<dbReference type="CDD" id="cd02209">
    <property type="entry name" value="cupin_XRE_C"/>
    <property type="match status" value="1"/>
</dbReference>
<feature type="domain" description="HTH cro/C1-type" evidence="4">
    <location>
        <begin position="12"/>
        <end position="66"/>
    </location>
</feature>
<accession>A0ABY1JAC2</accession>
<dbReference type="PANTHER" id="PTHR46797:SF23">
    <property type="entry name" value="HTH-TYPE TRANSCRIPTIONAL REGULATOR SUTR"/>
    <property type="match status" value="1"/>
</dbReference>
<evidence type="ECO:0000259" key="4">
    <source>
        <dbReference type="PROSITE" id="PS50943"/>
    </source>
</evidence>
<organism evidence="5 6">
    <name type="scientific">Acetomicrobium flavidum</name>
    <dbReference type="NCBI Taxonomy" id="49896"/>
    <lineage>
        <taxon>Bacteria</taxon>
        <taxon>Thermotogati</taxon>
        <taxon>Synergistota</taxon>
        <taxon>Synergistia</taxon>
        <taxon>Synergistales</taxon>
        <taxon>Acetomicrobiaceae</taxon>
        <taxon>Acetomicrobium</taxon>
    </lineage>
</organism>
<dbReference type="PANTHER" id="PTHR46797">
    <property type="entry name" value="HTH-TYPE TRANSCRIPTIONAL REGULATOR"/>
    <property type="match status" value="1"/>
</dbReference>
<dbReference type="Gene3D" id="2.60.120.10">
    <property type="entry name" value="Jelly Rolls"/>
    <property type="match status" value="1"/>
</dbReference>
<reference evidence="5 6" key="1">
    <citation type="submission" date="2016-11" db="EMBL/GenBank/DDBJ databases">
        <authorList>
            <person name="Varghese N."/>
            <person name="Submissions S."/>
        </authorList>
    </citation>
    <scope>NUCLEOTIDE SEQUENCE [LARGE SCALE GENOMIC DNA]</scope>
    <source>
        <strain evidence="5 6">DSM 20664</strain>
    </source>
</reference>
<dbReference type="InterPro" id="IPR001387">
    <property type="entry name" value="Cro/C1-type_HTH"/>
</dbReference>
<dbReference type="InterPro" id="IPR014710">
    <property type="entry name" value="RmlC-like_jellyroll"/>
</dbReference>
<dbReference type="Pfam" id="PF01381">
    <property type="entry name" value="HTH_3"/>
    <property type="match status" value="1"/>
</dbReference>
<sequence length="184" mass="20583">MENMQLILASNLRRIREERRLSLDKVSELTGVSKSMLGQIERGESNPTLQTVWKIANGLRVSLTDLTEVPRSETVVISKEDISPIISDNGLFRVYPVFPFDGETRSEILAIVLEKGAYSCSEAHNAKTLEYVLVFEGEVTIMAGSEEYVLKAGEAIKFRADCTHSYHNSGDGVARFCNVMFYPE</sequence>
<protein>
    <submittedName>
        <fullName evidence="5">Transcriptional regulator, XRE family with cupin sensor</fullName>
    </submittedName>
</protein>
<dbReference type="SUPFAM" id="SSF47413">
    <property type="entry name" value="lambda repressor-like DNA-binding domains"/>
    <property type="match status" value="1"/>
</dbReference>
<dbReference type="EMBL" id="FSQZ01000001">
    <property type="protein sequence ID" value="SIN61814.1"/>
    <property type="molecule type" value="Genomic_DNA"/>
</dbReference>
<keyword evidence="3" id="KW-0804">Transcription</keyword>
<dbReference type="CDD" id="cd00093">
    <property type="entry name" value="HTH_XRE"/>
    <property type="match status" value="1"/>
</dbReference>
<evidence type="ECO:0000256" key="1">
    <source>
        <dbReference type="ARBA" id="ARBA00023015"/>
    </source>
</evidence>
<evidence type="ECO:0000313" key="5">
    <source>
        <dbReference type="EMBL" id="SIN61814.1"/>
    </source>
</evidence>
<evidence type="ECO:0000256" key="2">
    <source>
        <dbReference type="ARBA" id="ARBA00023125"/>
    </source>
</evidence>
<dbReference type="SMART" id="SM00530">
    <property type="entry name" value="HTH_XRE"/>
    <property type="match status" value="1"/>
</dbReference>
<evidence type="ECO:0000256" key="3">
    <source>
        <dbReference type="ARBA" id="ARBA00023163"/>
    </source>
</evidence>
<proteinExistence type="predicted"/>
<dbReference type="InterPro" id="IPR010982">
    <property type="entry name" value="Lambda_DNA-bd_dom_sf"/>
</dbReference>
<dbReference type="InterPro" id="IPR013096">
    <property type="entry name" value="Cupin_2"/>
</dbReference>
<keyword evidence="1" id="KW-0805">Transcription regulation</keyword>
<dbReference type="Gene3D" id="1.10.260.40">
    <property type="entry name" value="lambda repressor-like DNA-binding domains"/>
    <property type="match status" value="1"/>
</dbReference>
<gene>
    <name evidence="5" type="ORF">SAMN05444368_0018</name>
</gene>
<dbReference type="PROSITE" id="PS50943">
    <property type="entry name" value="HTH_CROC1"/>
    <property type="match status" value="1"/>
</dbReference>
<dbReference type="RefSeq" id="WP_074198894.1">
    <property type="nucleotide sequence ID" value="NZ_FSQZ01000001.1"/>
</dbReference>
<dbReference type="InterPro" id="IPR050807">
    <property type="entry name" value="TransReg_Diox_bact_type"/>
</dbReference>
<dbReference type="InterPro" id="IPR011051">
    <property type="entry name" value="RmlC_Cupin_sf"/>
</dbReference>
<evidence type="ECO:0000313" key="6">
    <source>
        <dbReference type="Proteomes" id="UP000185093"/>
    </source>
</evidence>